<protein>
    <submittedName>
        <fullName evidence="3">Uncharacterized protein</fullName>
    </submittedName>
</protein>
<evidence type="ECO:0000313" key="2">
    <source>
        <dbReference type="Proteomes" id="UP000887574"/>
    </source>
</evidence>
<feature type="transmembrane region" description="Helical" evidence="1">
    <location>
        <begin position="104"/>
        <end position="129"/>
    </location>
</feature>
<evidence type="ECO:0000313" key="3">
    <source>
        <dbReference type="WBParaSite" id="jg5546"/>
    </source>
</evidence>
<dbReference type="WBParaSite" id="jg5546">
    <property type="protein sequence ID" value="jg5546"/>
    <property type="gene ID" value="jg5546"/>
</dbReference>
<proteinExistence type="predicted"/>
<feature type="transmembrane region" description="Helical" evidence="1">
    <location>
        <begin position="192"/>
        <end position="210"/>
    </location>
</feature>
<keyword evidence="1" id="KW-1133">Transmembrane helix</keyword>
<keyword evidence="1" id="KW-0812">Transmembrane</keyword>
<evidence type="ECO:0000256" key="1">
    <source>
        <dbReference type="SAM" id="Phobius"/>
    </source>
</evidence>
<sequence>MRCRRFRPPYFKYAIFFFCGIELVFSALLMAINQKFWDLADKIFPTAYLMFDDTVLKGEPEDFMWGEPQLLQLNDTRRNSNTCGFPPPLGKRWRRGDNLHEKTLIGYILAPILILLVLVMSSILVWQLVTCDSDSQLFSTLFRQCQKEETFLTELEHRLNCILDDDKEVDGNWECDNTIDRSILSRKWLNPLFFGFCLCHAFMLLGFSLLNKDFSANRKPSLAPIHSRRLTAQLDGSICSEALIHHHHHTNSAAVHIHPSTPSI</sequence>
<feature type="transmembrane region" description="Helical" evidence="1">
    <location>
        <begin position="13"/>
        <end position="32"/>
    </location>
</feature>
<reference evidence="3" key="1">
    <citation type="submission" date="2022-11" db="UniProtKB">
        <authorList>
            <consortium name="WormBaseParasite"/>
        </authorList>
    </citation>
    <scope>IDENTIFICATION</scope>
</reference>
<dbReference type="AlphaFoldDB" id="A0A915EG68"/>
<keyword evidence="1" id="KW-0472">Membrane</keyword>
<organism evidence="2 3">
    <name type="scientific">Ditylenchus dipsaci</name>
    <dbReference type="NCBI Taxonomy" id="166011"/>
    <lineage>
        <taxon>Eukaryota</taxon>
        <taxon>Metazoa</taxon>
        <taxon>Ecdysozoa</taxon>
        <taxon>Nematoda</taxon>
        <taxon>Chromadorea</taxon>
        <taxon>Rhabditida</taxon>
        <taxon>Tylenchina</taxon>
        <taxon>Tylenchomorpha</taxon>
        <taxon>Sphaerularioidea</taxon>
        <taxon>Anguinidae</taxon>
        <taxon>Anguininae</taxon>
        <taxon>Ditylenchus</taxon>
    </lineage>
</organism>
<name>A0A915EG68_9BILA</name>
<accession>A0A915EG68</accession>
<dbReference type="Proteomes" id="UP000887574">
    <property type="component" value="Unplaced"/>
</dbReference>
<keyword evidence="2" id="KW-1185">Reference proteome</keyword>